<evidence type="ECO:0000313" key="1">
    <source>
        <dbReference type="EMBL" id="GFU02105.1"/>
    </source>
</evidence>
<comment type="caution">
    <text evidence="1">The sequence shown here is derived from an EMBL/GenBank/DDBJ whole genome shotgun (WGS) entry which is preliminary data.</text>
</comment>
<gene>
    <name evidence="1" type="ORF">NPIL_341951</name>
</gene>
<organism evidence="1 2">
    <name type="scientific">Nephila pilipes</name>
    <name type="common">Giant wood spider</name>
    <name type="synonym">Nephila maculata</name>
    <dbReference type="NCBI Taxonomy" id="299642"/>
    <lineage>
        <taxon>Eukaryota</taxon>
        <taxon>Metazoa</taxon>
        <taxon>Ecdysozoa</taxon>
        <taxon>Arthropoda</taxon>
        <taxon>Chelicerata</taxon>
        <taxon>Arachnida</taxon>
        <taxon>Araneae</taxon>
        <taxon>Araneomorphae</taxon>
        <taxon>Entelegynae</taxon>
        <taxon>Araneoidea</taxon>
        <taxon>Nephilidae</taxon>
        <taxon>Nephila</taxon>
    </lineage>
</organism>
<sequence length="48" mass="5478">RYGQLRSVIKYPSLLWNIRVSSSSKQEGLRFIRCLASVVEPLVDQPTS</sequence>
<reference evidence="1" key="1">
    <citation type="submission" date="2020-08" db="EMBL/GenBank/DDBJ databases">
        <title>Multicomponent nature underlies the extraordinary mechanical properties of spider dragline silk.</title>
        <authorList>
            <person name="Kono N."/>
            <person name="Nakamura H."/>
            <person name="Mori M."/>
            <person name="Yoshida Y."/>
            <person name="Ohtoshi R."/>
            <person name="Malay A.D."/>
            <person name="Moran D.A.P."/>
            <person name="Tomita M."/>
            <person name="Numata K."/>
            <person name="Arakawa K."/>
        </authorList>
    </citation>
    <scope>NUCLEOTIDE SEQUENCE</scope>
</reference>
<dbReference type="EMBL" id="BMAW01076561">
    <property type="protein sequence ID" value="GFU02105.1"/>
    <property type="molecule type" value="Genomic_DNA"/>
</dbReference>
<feature type="non-terminal residue" evidence="1">
    <location>
        <position position="1"/>
    </location>
</feature>
<dbReference type="AlphaFoldDB" id="A0A8X6UEH9"/>
<evidence type="ECO:0000313" key="2">
    <source>
        <dbReference type="Proteomes" id="UP000887013"/>
    </source>
</evidence>
<accession>A0A8X6UEH9</accession>
<protein>
    <submittedName>
        <fullName evidence="1">Uncharacterized protein</fullName>
    </submittedName>
</protein>
<keyword evidence="2" id="KW-1185">Reference proteome</keyword>
<name>A0A8X6UEH9_NEPPI</name>
<dbReference type="Proteomes" id="UP000887013">
    <property type="component" value="Unassembled WGS sequence"/>
</dbReference>
<proteinExistence type="predicted"/>